<evidence type="ECO:0000313" key="3">
    <source>
        <dbReference type="Proteomes" id="UP000539538"/>
    </source>
</evidence>
<dbReference type="Pfam" id="PF01755">
    <property type="entry name" value="Glyco_transf_25"/>
    <property type="match status" value="1"/>
</dbReference>
<comment type="caution">
    <text evidence="2">The sequence shown here is derived from an EMBL/GenBank/DDBJ whole genome shotgun (WGS) entry which is preliminary data.</text>
</comment>
<organism evidence="2 3">
    <name type="scientific">Aminobacter niigataensis</name>
    <dbReference type="NCBI Taxonomy" id="83265"/>
    <lineage>
        <taxon>Bacteria</taxon>
        <taxon>Pseudomonadati</taxon>
        <taxon>Pseudomonadota</taxon>
        <taxon>Alphaproteobacteria</taxon>
        <taxon>Hyphomicrobiales</taxon>
        <taxon>Phyllobacteriaceae</taxon>
        <taxon>Aminobacter</taxon>
    </lineage>
</organism>
<dbReference type="RefSeq" id="WP_183262506.1">
    <property type="nucleotide sequence ID" value="NZ_BAAAVZ010000002.1"/>
</dbReference>
<gene>
    <name evidence="2" type="ORF">GGQ99_002134</name>
</gene>
<dbReference type="InterPro" id="IPR002654">
    <property type="entry name" value="Glyco_trans_25"/>
</dbReference>
<accession>A0ABR6L0T3</accession>
<evidence type="ECO:0000313" key="2">
    <source>
        <dbReference type="EMBL" id="MBB4650379.1"/>
    </source>
</evidence>
<keyword evidence="2" id="KW-0808">Transferase</keyword>
<dbReference type="Proteomes" id="UP000539538">
    <property type="component" value="Unassembled WGS sequence"/>
</dbReference>
<reference evidence="2 3" key="1">
    <citation type="submission" date="2020-08" db="EMBL/GenBank/DDBJ databases">
        <title>Genomic Encyclopedia of Type Strains, Phase IV (KMG-IV): sequencing the most valuable type-strain genomes for metagenomic binning, comparative biology and taxonomic classification.</title>
        <authorList>
            <person name="Goeker M."/>
        </authorList>
    </citation>
    <scope>NUCLEOTIDE SEQUENCE [LARGE SCALE GENOMIC DNA]</scope>
    <source>
        <strain evidence="2 3">DSM 7050</strain>
    </source>
</reference>
<sequence length="256" mass="28591">MKCYLINLDRSPGRLAFMAEQFERLSLSYIRIPAIDGVALGDDVLARHRMPAAIAACFLSHRSAWQAFLHSGEKFAAVVEDDAWLSPAASHFLAGESWIPAGADIVKLETTGTKAAVGNDCIALGPTRSLRRLHSLHEGGACYVVSRVAAARLIEVSEHFATPLDMFVFGQPVIDDMKVYQMIPAPVRQRSTVEAEAVGEFNSTIDISRFSEPRRKTKRSIRKLWHEFGRPFRQAWALVRRAMKLDDVTIRRIPFG</sequence>
<dbReference type="CDD" id="cd06532">
    <property type="entry name" value="Glyco_transf_25"/>
    <property type="match status" value="1"/>
</dbReference>
<feature type="domain" description="Glycosyl transferase family 25" evidence="1">
    <location>
        <begin position="2"/>
        <end position="167"/>
    </location>
</feature>
<dbReference type="EMBL" id="JACHOT010000002">
    <property type="protein sequence ID" value="MBB4650379.1"/>
    <property type="molecule type" value="Genomic_DNA"/>
</dbReference>
<proteinExistence type="predicted"/>
<protein>
    <submittedName>
        <fullName evidence="2">Glycosyl transferase family 25</fullName>
    </submittedName>
</protein>
<dbReference type="GO" id="GO:0016740">
    <property type="term" value="F:transferase activity"/>
    <property type="evidence" value="ECO:0007669"/>
    <property type="project" value="UniProtKB-KW"/>
</dbReference>
<keyword evidence="3" id="KW-1185">Reference proteome</keyword>
<name>A0ABR6L0T3_9HYPH</name>
<evidence type="ECO:0000259" key="1">
    <source>
        <dbReference type="Pfam" id="PF01755"/>
    </source>
</evidence>